<dbReference type="PROSITE" id="PS50896">
    <property type="entry name" value="LISH"/>
    <property type="match status" value="1"/>
</dbReference>
<protein>
    <submittedName>
        <fullName evidence="3">General transcriptional corepressor trfA-like</fullName>
    </submittedName>
</protein>
<name>A0ABD2BP70_VESMC</name>
<dbReference type="EMBL" id="JAYRBN010000071">
    <property type="protein sequence ID" value="KAL2734581.1"/>
    <property type="molecule type" value="Genomic_DNA"/>
</dbReference>
<feature type="compositionally biased region" description="Low complexity" evidence="2">
    <location>
        <begin position="352"/>
        <end position="365"/>
    </location>
</feature>
<evidence type="ECO:0000313" key="3">
    <source>
        <dbReference type="EMBL" id="KAL2734581.1"/>
    </source>
</evidence>
<feature type="region of interest" description="Disordered" evidence="2">
    <location>
        <begin position="342"/>
        <end position="380"/>
    </location>
</feature>
<evidence type="ECO:0000256" key="2">
    <source>
        <dbReference type="SAM" id="MobiDB-lite"/>
    </source>
</evidence>
<keyword evidence="1" id="KW-0175">Coiled coil</keyword>
<sequence>MEGDNSNKMCVYICKWGMIKLSDINKNKKNKKRDDTGLGEEYVGGWDDQIKNEDLMNNPLFVKIVSSAGRFRERQYQLAAEKRNEAYLRHTYYKETARYFERESGIAKHYDSWNLKLADPKGKLEREAKKKKKLDQLPARRNKLRILLKDEEELYQNELAELIKKKKSKENDITSLEVLKKKLKEKRMEQDLYLPSTCRRLRSYFLDPRPISSSIISSNINIINNSNNNNNKKKSNNNSSDFAECFHLKDSTNLPKTNQETYRTNSTYNSDMSNWNDQKDRSDRNIDFLARNRKYSARYARRSLENTNVRPGNDIFDNLSRRLQAPMMTTTTTTTTVSKQVMDDDKENLNVDDSSTSNQESTNESVDQVDSSIIPQDVPDKDYTLNRTEQEISINNIANDKQIKTDHCDYERERGYPWMRMDPNVKNLSEKMYLYLTYKELKEKIDDLLKKEEHACNRQRWDDAIRLRDMKNELELIREKKIFNMKSLTMDEDIRDKALKNIEKRERELALRENACTDTSMYSDGAKVLWEEWVKEDDRFVIKDASTQREILMKVLEEEFQNLAVEDRERIAKTYQSVFNNLHLENRRHFNANLVMEAKSDSNRAGEAY</sequence>
<keyword evidence="4" id="KW-1185">Reference proteome</keyword>
<feature type="coiled-coil region" evidence="1">
    <location>
        <begin position="141"/>
        <end position="186"/>
    </location>
</feature>
<evidence type="ECO:0000313" key="4">
    <source>
        <dbReference type="Proteomes" id="UP001607303"/>
    </source>
</evidence>
<gene>
    <name evidence="3" type="ORF">V1477_013758</name>
</gene>
<evidence type="ECO:0000256" key="1">
    <source>
        <dbReference type="SAM" id="Coils"/>
    </source>
</evidence>
<reference evidence="3 4" key="1">
    <citation type="journal article" date="2024" name="Ann. Entomol. Soc. Am.">
        <title>Genomic analyses of the southern and eastern yellowjacket wasps (Hymenoptera: Vespidae) reveal evolutionary signatures of social life.</title>
        <authorList>
            <person name="Catto M.A."/>
            <person name="Caine P.B."/>
            <person name="Orr S.E."/>
            <person name="Hunt B.G."/>
            <person name="Goodisman M.A.D."/>
        </authorList>
    </citation>
    <scope>NUCLEOTIDE SEQUENCE [LARGE SCALE GENOMIC DNA]</scope>
    <source>
        <strain evidence="3">232</strain>
        <tissue evidence="3">Head and thorax</tissue>
    </source>
</reference>
<proteinExistence type="predicted"/>
<dbReference type="AlphaFoldDB" id="A0ABD2BP70"/>
<dbReference type="InterPro" id="IPR006594">
    <property type="entry name" value="LisH"/>
</dbReference>
<organism evidence="3 4">
    <name type="scientific">Vespula maculifrons</name>
    <name type="common">Eastern yellow jacket</name>
    <name type="synonym">Wasp</name>
    <dbReference type="NCBI Taxonomy" id="7453"/>
    <lineage>
        <taxon>Eukaryota</taxon>
        <taxon>Metazoa</taxon>
        <taxon>Ecdysozoa</taxon>
        <taxon>Arthropoda</taxon>
        <taxon>Hexapoda</taxon>
        <taxon>Insecta</taxon>
        <taxon>Pterygota</taxon>
        <taxon>Neoptera</taxon>
        <taxon>Endopterygota</taxon>
        <taxon>Hymenoptera</taxon>
        <taxon>Apocrita</taxon>
        <taxon>Aculeata</taxon>
        <taxon>Vespoidea</taxon>
        <taxon>Vespidae</taxon>
        <taxon>Vespinae</taxon>
        <taxon>Vespula</taxon>
    </lineage>
</organism>
<comment type="caution">
    <text evidence="3">The sequence shown here is derived from an EMBL/GenBank/DDBJ whole genome shotgun (WGS) entry which is preliminary data.</text>
</comment>
<dbReference type="Proteomes" id="UP001607303">
    <property type="component" value="Unassembled WGS sequence"/>
</dbReference>
<feature type="compositionally biased region" description="Polar residues" evidence="2">
    <location>
        <begin position="253"/>
        <end position="276"/>
    </location>
</feature>
<feature type="region of interest" description="Disordered" evidence="2">
    <location>
        <begin position="253"/>
        <end position="280"/>
    </location>
</feature>
<accession>A0ABD2BP70</accession>